<name>A0A8S5MF45_9CAUD</name>
<evidence type="ECO:0000313" key="1">
    <source>
        <dbReference type="EMBL" id="DAD80563.1"/>
    </source>
</evidence>
<proteinExistence type="predicted"/>
<protein>
    <submittedName>
        <fullName evidence="1">Uncharacterized protein</fullName>
    </submittedName>
</protein>
<organism evidence="1">
    <name type="scientific">Siphoviridae sp. ctYh54</name>
    <dbReference type="NCBI Taxonomy" id="2826379"/>
    <lineage>
        <taxon>Viruses</taxon>
        <taxon>Duplodnaviria</taxon>
        <taxon>Heunggongvirae</taxon>
        <taxon>Uroviricota</taxon>
        <taxon>Caudoviricetes</taxon>
    </lineage>
</organism>
<dbReference type="EMBL" id="BK014884">
    <property type="protein sequence ID" value="DAD80563.1"/>
    <property type="molecule type" value="Genomic_DNA"/>
</dbReference>
<reference evidence="1" key="1">
    <citation type="journal article" date="2021" name="Proc. Natl. Acad. Sci. U.S.A.">
        <title>A Catalog of Tens of Thousands of Viruses from Human Metagenomes Reveals Hidden Associations with Chronic Diseases.</title>
        <authorList>
            <person name="Tisza M.J."/>
            <person name="Buck C.B."/>
        </authorList>
    </citation>
    <scope>NUCLEOTIDE SEQUENCE</scope>
    <source>
        <strain evidence="1">CtYh54</strain>
    </source>
</reference>
<accession>A0A8S5MF45</accession>
<sequence length="245" mass="28401">MPSPRGIGIIQCRFVKTDTEQNFMEERSEIDKLFSNYLRGLYIKPSKEELAWIKTEIPLIVEKSWCAIISDMRKIKGLLSYYLILNKCPEYEYYTTVDLVEQRFDDENSIRNLVAYDGILILRHSATFIRNKLMLETVMYIIAERAYKNRATIMISDAILDKGEHVYYDHNKIVKYITCDISERTLTASRNVPLAHKISSKPSPLLRAHASRPLANINKGEDKFSAEQQLQDRSKSIEENAKNAI</sequence>